<organism evidence="1 2">
    <name type="scientific">Natronococcus occultus SP4</name>
    <dbReference type="NCBI Taxonomy" id="694430"/>
    <lineage>
        <taxon>Archaea</taxon>
        <taxon>Methanobacteriati</taxon>
        <taxon>Methanobacteriota</taxon>
        <taxon>Stenosarchaea group</taxon>
        <taxon>Halobacteria</taxon>
        <taxon>Halobacteriales</taxon>
        <taxon>Natrialbaceae</taxon>
        <taxon>Natronococcus</taxon>
    </lineage>
</organism>
<dbReference type="HOGENOM" id="CLU_1154374_0_0_2"/>
<protein>
    <submittedName>
        <fullName evidence="1">Uncharacterized protein</fullName>
    </submittedName>
</protein>
<dbReference type="STRING" id="694430.Natoc_3293"/>
<dbReference type="KEGG" id="nou:Natoc_3293"/>
<reference evidence="1 2" key="1">
    <citation type="submission" date="2012-11" db="EMBL/GenBank/DDBJ databases">
        <title>FINISHED of Natronococcus occultus SP4, DSM 3396.</title>
        <authorList>
            <consortium name="DOE Joint Genome Institute"/>
            <person name="Eisen J."/>
            <person name="Huntemann M."/>
            <person name="Wei C.-L."/>
            <person name="Han J."/>
            <person name="Detter J.C."/>
            <person name="Han C."/>
            <person name="Tapia R."/>
            <person name="Chen A."/>
            <person name="Kyrpides N."/>
            <person name="Mavromatis K."/>
            <person name="Markowitz V."/>
            <person name="Szeto E."/>
            <person name="Ivanova N."/>
            <person name="Mikhailova N."/>
            <person name="Ovchinnikova G."/>
            <person name="Pagani I."/>
            <person name="Pati A."/>
            <person name="Goodwin L."/>
            <person name="Nordberg H.P."/>
            <person name="Cantor M.N."/>
            <person name="Hua S.X."/>
            <person name="Woyke T."/>
            <person name="Eisen J."/>
            <person name="Klenk H.-P."/>
            <person name="Klenk H.-P."/>
        </authorList>
    </citation>
    <scope>NUCLEOTIDE SEQUENCE [LARGE SCALE GENOMIC DNA]</scope>
    <source>
        <strain evidence="1 2">SP4</strain>
    </source>
</reference>
<accession>L0K392</accession>
<dbReference type="AlphaFoldDB" id="L0K392"/>
<dbReference type="EMBL" id="CP003929">
    <property type="protein sequence ID" value="AGB39030.1"/>
    <property type="molecule type" value="Genomic_DNA"/>
</dbReference>
<proteinExistence type="predicted"/>
<sequence>MLGVATRTVIALRFPVIDRNLLRLKVRDALPRSVTGPTLPPFPICRVDPDAIERYVEYAVLKKYRCAGRVKDGSWDLRAKPLAESPKYRLLRGYHEGEIDAAELTYERLREHGYPEREAEFYADYGYGAYLDELFESIRERGVEPAVGDGGTERTHDRYDQVAINVDRDGALVFNSCGFHRLVIAQLVGLEAIPVRINAVHERWWRARSESPTPVDDHPELTAVGRLPIRWRDVLGVARD</sequence>
<dbReference type="Proteomes" id="UP000010878">
    <property type="component" value="Chromosome"/>
</dbReference>
<keyword evidence="2" id="KW-1185">Reference proteome</keyword>
<evidence type="ECO:0000313" key="1">
    <source>
        <dbReference type="EMBL" id="AGB39030.1"/>
    </source>
</evidence>
<gene>
    <name evidence="1" type="ORF">Natoc_3293</name>
</gene>
<evidence type="ECO:0000313" key="2">
    <source>
        <dbReference type="Proteomes" id="UP000010878"/>
    </source>
</evidence>
<dbReference type="eggNOG" id="arCOG10332">
    <property type="taxonomic scope" value="Archaea"/>
</dbReference>
<name>L0K392_9EURY</name>